<protein>
    <submittedName>
        <fullName evidence="1">Uncharacterized protein</fullName>
    </submittedName>
</protein>
<organism evidence="1 2">
    <name type="scientific">Motiliproteus coralliicola</name>
    <dbReference type="NCBI Taxonomy" id="2283196"/>
    <lineage>
        <taxon>Bacteria</taxon>
        <taxon>Pseudomonadati</taxon>
        <taxon>Pseudomonadota</taxon>
        <taxon>Gammaproteobacteria</taxon>
        <taxon>Oceanospirillales</taxon>
        <taxon>Oceanospirillaceae</taxon>
        <taxon>Motiliproteus</taxon>
    </lineage>
</organism>
<dbReference type="OrthoDB" id="6198614at2"/>
<dbReference type="EMBL" id="QQOH01000001">
    <property type="protein sequence ID" value="RDE25176.1"/>
    <property type="molecule type" value="Genomic_DNA"/>
</dbReference>
<dbReference type="InterPro" id="IPR055731">
    <property type="entry name" value="Pam3_gp33-like"/>
</dbReference>
<gene>
    <name evidence="1" type="ORF">DV711_06360</name>
</gene>
<evidence type="ECO:0000313" key="2">
    <source>
        <dbReference type="Proteomes" id="UP000253769"/>
    </source>
</evidence>
<name>A0A369WXB4_9GAMM</name>
<keyword evidence="2" id="KW-1185">Reference proteome</keyword>
<reference evidence="1 2" key="1">
    <citation type="submission" date="2018-07" db="EMBL/GenBank/DDBJ databases">
        <title>Motiliproteus coralliicola sp. nov., a bacterium isolated from Coral.</title>
        <authorList>
            <person name="Wang G."/>
        </authorList>
    </citation>
    <scope>NUCLEOTIDE SEQUENCE [LARGE SCALE GENOMIC DNA]</scope>
    <source>
        <strain evidence="1 2">C34</strain>
    </source>
</reference>
<dbReference type="Proteomes" id="UP000253769">
    <property type="component" value="Unassembled WGS sequence"/>
</dbReference>
<comment type="caution">
    <text evidence="1">The sequence shown here is derived from an EMBL/GenBank/DDBJ whole genome shotgun (WGS) entry which is preliminary data.</text>
</comment>
<evidence type="ECO:0000313" key="1">
    <source>
        <dbReference type="EMBL" id="RDE25176.1"/>
    </source>
</evidence>
<dbReference type="AlphaFoldDB" id="A0A369WXB4"/>
<accession>A0A369WXB4</accession>
<dbReference type="RefSeq" id="WP_114694772.1">
    <property type="nucleotide sequence ID" value="NZ_QQOH01000001.1"/>
</dbReference>
<proteinExistence type="predicted"/>
<dbReference type="Pfam" id="PF23984">
    <property type="entry name" value="DUF7307"/>
    <property type="match status" value="1"/>
</dbReference>
<sequence length="127" mass="14256">MSFEEMNLGDLIAAAHDIREQKRALDKASKELGKEFDEMGIALVKKLDEQGVDKTTVNGIAISVSEQEMPQVSDWEALGEYIISKRFLHLLQRRVSATAFRELLQAGENVPGVDTWTKRGVNMRATH</sequence>